<accession>A0AAW0FME9</accession>
<organism evidence="2 3">
    <name type="scientific">Cerrena zonata</name>
    <dbReference type="NCBI Taxonomy" id="2478898"/>
    <lineage>
        <taxon>Eukaryota</taxon>
        <taxon>Fungi</taxon>
        <taxon>Dikarya</taxon>
        <taxon>Basidiomycota</taxon>
        <taxon>Agaricomycotina</taxon>
        <taxon>Agaricomycetes</taxon>
        <taxon>Polyporales</taxon>
        <taxon>Cerrenaceae</taxon>
        <taxon>Cerrena</taxon>
    </lineage>
</organism>
<sequence>MLQEDIELLTSIGHMVVEFIITLVVEAILYSLCCICVAATWKILLINHHSRAYTAMFMLIFVMFLLDTAVLALDIHDIINEIASYTSTSGLPLADRVALIDTLPWWIADLLRLCIFFLGDVASFWRAYAFWSCDRERWVMILPALSLLGTFALSGLMAF</sequence>
<evidence type="ECO:0000313" key="3">
    <source>
        <dbReference type="Proteomes" id="UP001385951"/>
    </source>
</evidence>
<feature type="transmembrane region" description="Helical" evidence="1">
    <location>
        <begin position="110"/>
        <end position="131"/>
    </location>
</feature>
<reference evidence="2 3" key="1">
    <citation type="submission" date="2022-09" db="EMBL/GenBank/DDBJ databases">
        <authorList>
            <person name="Palmer J.M."/>
        </authorList>
    </citation>
    <scope>NUCLEOTIDE SEQUENCE [LARGE SCALE GENOMIC DNA]</scope>
    <source>
        <strain evidence="2 3">DSM 7382</strain>
    </source>
</reference>
<dbReference type="EMBL" id="JASBNA010000034">
    <property type="protein sequence ID" value="KAK7682823.1"/>
    <property type="molecule type" value="Genomic_DNA"/>
</dbReference>
<dbReference type="Proteomes" id="UP001385951">
    <property type="component" value="Unassembled WGS sequence"/>
</dbReference>
<name>A0AAW0FME9_9APHY</name>
<evidence type="ECO:0000256" key="1">
    <source>
        <dbReference type="SAM" id="Phobius"/>
    </source>
</evidence>
<keyword evidence="3" id="KW-1185">Reference proteome</keyword>
<feature type="transmembrane region" description="Helical" evidence="1">
    <location>
        <begin position="20"/>
        <end position="41"/>
    </location>
</feature>
<protein>
    <submittedName>
        <fullName evidence="2">Uncharacterized protein</fullName>
    </submittedName>
</protein>
<feature type="transmembrane region" description="Helical" evidence="1">
    <location>
        <begin position="138"/>
        <end position="158"/>
    </location>
</feature>
<keyword evidence="1" id="KW-0812">Transmembrane</keyword>
<keyword evidence="1" id="KW-0472">Membrane</keyword>
<dbReference type="AlphaFoldDB" id="A0AAW0FME9"/>
<keyword evidence="1" id="KW-1133">Transmembrane helix</keyword>
<evidence type="ECO:0000313" key="2">
    <source>
        <dbReference type="EMBL" id="KAK7682823.1"/>
    </source>
</evidence>
<proteinExistence type="predicted"/>
<feature type="transmembrane region" description="Helical" evidence="1">
    <location>
        <begin position="53"/>
        <end position="73"/>
    </location>
</feature>
<comment type="caution">
    <text evidence="2">The sequence shown here is derived from an EMBL/GenBank/DDBJ whole genome shotgun (WGS) entry which is preliminary data.</text>
</comment>
<gene>
    <name evidence="2" type="ORF">QCA50_014207</name>
</gene>